<dbReference type="Pfam" id="PF07168">
    <property type="entry name" value="Ureide_permease"/>
    <property type="match status" value="1"/>
</dbReference>
<feature type="transmembrane region" description="Helical" evidence="10">
    <location>
        <begin position="107"/>
        <end position="130"/>
    </location>
</feature>
<accession>A0A5J9SZ39</accession>
<feature type="transmembrane region" description="Helical" evidence="10">
    <location>
        <begin position="42"/>
        <end position="63"/>
    </location>
</feature>
<evidence type="ECO:0000256" key="2">
    <source>
        <dbReference type="ARBA" id="ARBA00005931"/>
    </source>
</evidence>
<dbReference type="GO" id="GO:0005524">
    <property type="term" value="F:ATP binding"/>
    <property type="evidence" value="ECO:0007669"/>
    <property type="project" value="UniProtKB-KW"/>
</dbReference>
<feature type="transmembrane region" description="Helical" evidence="10">
    <location>
        <begin position="244"/>
        <end position="264"/>
    </location>
</feature>
<keyword evidence="6" id="KW-0067">ATP-binding</keyword>
<organism evidence="11 12">
    <name type="scientific">Eragrostis curvula</name>
    <name type="common">weeping love grass</name>
    <dbReference type="NCBI Taxonomy" id="38414"/>
    <lineage>
        <taxon>Eukaryota</taxon>
        <taxon>Viridiplantae</taxon>
        <taxon>Streptophyta</taxon>
        <taxon>Embryophyta</taxon>
        <taxon>Tracheophyta</taxon>
        <taxon>Spermatophyta</taxon>
        <taxon>Magnoliopsida</taxon>
        <taxon>Liliopsida</taxon>
        <taxon>Poales</taxon>
        <taxon>Poaceae</taxon>
        <taxon>PACMAD clade</taxon>
        <taxon>Chloridoideae</taxon>
        <taxon>Eragrostideae</taxon>
        <taxon>Eragrostidinae</taxon>
        <taxon>Eragrostis</taxon>
    </lineage>
</organism>
<keyword evidence="7 10" id="KW-1133">Transmembrane helix</keyword>
<keyword evidence="4 10" id="KW-0812">Transmembrane</keyword>
<evidence type="ECO:0000313" key="12">
    <source>
        <dbReference type="Proteomes" id="UP000324897"/>
    </source>
</evidence>
<dbReference type="PANTHER" id="PTHR31081:SF5">
    <property type="entry name" value="UREIDE PERMEASE 1-RELATED"/>
    <property type="match status" value="1"/>
</dbReference>
<evidence type="ECO:0000256" key="3">
    <source>
        <dbReference type="ARBA" id="ARBA00022448"/>
    </source>
</evidence>
<keyword evidence="5" id="KW-0547">Nucleotide-binding</keyword>
<dbReference type="GO" id="GO:0005274">
    <property type="term" value="F:allantoin:proton symporter activity"/>
    <property type="evidence" value="ECO:0007669"/>
    <property type="project" value="TreeGrafter"/>
</dbReference>
<evidence type="ECO:0000256" key="4">
    <source>
        <dbReference type="ARBA" id="ARBA00022692"/>
    </source>
</evidence>
<dbReference type="InterPro" id="IPR009834">
    <property type="entry name" value="Ureide_permease"/>
</dbReference>
<protein>
    <submittedName>
        <fullName evidence="11">Uncharacterized protein</fullName>
    </submittedName>
</protein>
<name>A0A5J9SZ39_9POAL</name>
<dbReference type="Gramene" id="TVU04220">
    <property type="protein sequence ID" value="TVU04220"/>
    <property type="gene ID" value="EJB05_50199"/>
</dbReference>
<evidence type="ECO:0000256" key="1">
    <source>
        <dbReference type="ARBA" id="ARBA00004141"/>
    </source>
</evidence>
<evidence type="ECO:0000256" key="10">
    <source>
        <dbReference type="SAM" id="Phobius"/>
    </source>
</evidence>
<feature type="region of interest" description="Disordered" evidence="9">
    <location>
        <begin position="199"/>
        <end position="220"/>
    </location>
</feature>
<evidence type="ECO:0000256" key="7">
    <source>
        <dbReference type="ARBA" id="ARBA00022989"/>
    </source>
</evidence>
<dbReference type="GO" id="GO:0015505">
    <property type="term" value="F:uracil:monoatomic cation symporter activity"/>
    <property type="evidence" value="ECO:0007669"/>
    <property type="project" value="TreeGrafter"/>
</dbReference>
<proteinExistence type="inferred from homology"/>
<dbReference type="OrthoDB" id="676896at2759"/>
<feature type="non-terminal residue" evidence="11">
    <location>
        <position position="1"/>
    </location>
</feature>
<gene>
    <name evidence="11" type="ORF">EJB05_50199</name>
</gene>
<keyword evidence="3" id="KW-0813">Transport</keyword>
<evidence type="ECO:0000256" key="5">
    <source>
        <dbReference type="ARBA" id="ARBA00022741"/>
    </source>
</evidence>
<comment type="subcellular location">
    <subcellularLocation>
        <location evidence="1">Membrane</location>
        <topology evidence="1">Multi-pass membrane protein</topology>
    </subcellularLocation>
</comment>
<keyword evidence="12" id="KW-1185">Reference proteome</keyword>
<feature type="transmembrane region" description="Helical" evidence="10">
    <location>
        <begin position="12"/>
        <end position="30"/>
    </location>
</feature>
<dbReference type="PANTHER" id="PTHR31081">
    <property type="entry name" value="UREIDE PERMEASE 1-RELATED-RELATED"/>
    <property type="match status" value="1"/>
</dbReference>
<dbReference type="EMBL" id="RWGY01000086">
    <property type="protein sequence ID" value="TVU04220.1"/>
    <property type="molecule type" value="Genomic_DNA"/>
</dbReference>
<evidence type="ECO:0000313" key="11">
    <source>
        <dbReference type="EMBL" id="TVU04220.1"/>
    </source>
</evidence>
<comment type="similarity">
    <text evidence="2">Belongs to the plant ureide permease (TC 2.A.7.19) family.</text>
</comment>
<dbReference type="Proteomes" id="UP000324897">
    <property type="component" value="Unassembled WGS sequence"/>
</dbReference>
<feature type="transmembrane region" description="Helical" evidence="10">
    <location>
        <begin position="344"/>
        <end position="365"/>
    </location>
</feature>
<dbReference type="InterPro" id="IPR030189">
    <property type="entry name" value="UPS_plant"/>
</dbReference>
<feature type="transmembrane region" description="Helical" evidence="10">
    <location>
        <begin position="83"/>
        <end position="100"/>
    </location>
</feature>
<evidence type="ECO:0000256" key="6">
    <source>
        <dbReference type="ARBA" id="ARBA00022840"/>
    </source>
</evidence>
<reference evidence="11 12" key="1">
    <citation type="journal article" date="2019" name="Sci. Rep.">
        <title>A high-quality genome of Eragrostis curvula grass provides insights into Poaceae evolution and supports new strategies to enhance forage quality.</title>
        <authorList>
            <person name="Carballo J."/>
            <person name="Santos B.A.C.M."/>
            <person name="Zappacosta D."/>
            <person name="Garbus I."/>
            <person name="Selva J.P."/>
            <person name="Gallo C.A."/>
            <person name="Diaz A."/>
            <person name="Albertini E."/>
            <person name="Caccamo M."/>
            <person name="Echenique V."/>
        </authorList>
    </citation>
    <scope>NUCLEOTIDE SEQUENCE [LARGE SCALE GENOMIC DNA]</scope>
    <source>
        <strain evidence="12">cv. Victoria</strain>
        <tissue evidence="11">Leaf</tissue>
    </source>
</reference>
<feature type="transmembrane region" description="Helical" evidence="10">
    <location>
        <begin position="150"/>
        <end position="170"/>
    </location>
</feature>
<sequence>MYIIENKGGAIALILLSILFGGSFSPAMLYMERRGRLPQHIYLDYSIANVLVAVMIALTLGQIGESKPGMSNFFTQLSQVQDNWPSVLFAVAGGIALSLGNMISQYAWAFVGLSLANIIGCCMTVVFGALMHGTTVNYFLDGRINRAEVLFPGVACFVVAVLLGAAVNSSNAKDKEEKLRILGGDFITDEDIEMSRDDISAKASPRNGDHEDENASNQAKPGTAAFIARVEKTRSIKVAGSSSFIGLAIVLFAGVCFFIVSPAVNLASNDQLHVLKKGVPHLVVYTAFFYFYLSGFVLAICINFMGGQAAGFATADAVMASPLVCTFWDIVIFCEYRRSSRKTYLLLASMLTMFVIAIGVLLASAGHRKQT</sequence>
<evidence type="ECO:0000256" key="9">
    <source>
        <dbReference type="SAM" id="MobiDB-lite"/>
    </source>
</evidence>
<feature type="transmembrane region" description="Helical" evidence="10">
    <location>
        <begin position="312"/>
        <end position="332"/>
    </location>
</feature>
<feature type="transmembrane region" description="Helical" evidence="10">
    <location>
        <begin position="284"/>
        <end position="305"/>
    </location>
</feature>
<dbReference type="GO" id="GO:0016020">
    <property type="term" value="C:membrane"/>
    <property type="evidence" value="ECO:0007669"/>
    <property type="project" value="UniProtKB-SubCell"/>
</dbReference>
<comment type="caution">
    <text evidence="11">The sequence shown here is derived from an EMBL/GenBank/DDBJ whole genome shotgun (WGS) entry which is preliminary data.</text>
</comment>
<evidence type="ECO:0000256" key="8">
    <source>
        <dbReference type="ARBA" id="ARBA00023136"/>
    </source>
</evidence>
<dbReference type="AlphaFoldDB" id="A0A5J9SZ39"/>
<keyword evidence="8 10" id="KW-0472">Membrane</keyword>